<evidence type="ECO:0000256" key="1">
    <source>
        <dbReference type="ARBA" id="ARBA00000900"/>
    </source>
</evidence>
<feature type="compositionally biased region" description="Basic and acidic residues" evidence="14">
    <location>
        <begin position="173"/>
        <end position="189"/>
    </location>
</feature>
<dbReference type="InterPro" id="IPR017868">
    <property type="entry name" value="Filamin/ABP280_repeat-like"/>
</dbReference>
<feature type="domain" description="B box-type" evidence="16">
    <location>
        <begin position="361"/>
        <end position="405"/>
    </location>
</feature>
<feature type="domain" description="RING-type" evidence="15">
    <location>
        <begin position="225"/>
        <end position="266"/>
    </location>
</feature>
<evidence type="ECO:0000256" key="14">
    <source>
        <dbReference type="SAM" id="MobiDB-lite"/>
    </source>
</evidence>
<evidence type="ECO:0000256" key="2">
    <source>
        <dbReference type="ARBA" id="ARBA00008518"/>
    </source>
</evidence>
<dbReference type="InterPro" id="IPR013083">
    <property type="entry name" value="Znf_RING/FYVE/PHD"/>
</dbReference>
<dbReference type="InterPro" id="IPR003649">
    <property type="entry name" value="Bbox_C"/>
</dbReference>
<feature type="compositionally biased region" description="Polar residues" evidence="14">
    <location>
        <begin position="124"/>
        <end position="138"/>
    </location>
</feature>
<keyword evidence="9" id="KW-0862">Zinc</keyword>
<dbReference type="Gene3D" id="3.30.40.10">
    <property type="entry name" value="Zinc/RING finger domain, C3HC4 (zinc finger)"/>
    <property type="match status" value="1"/>
</dbReference>
<dbReference type="InterPro" id="IPR000315">
    <property type="entry name" value="Znf_B-box"/>
</dbReference>
<feature type="repeat" description="Filamin" evidence="11">
    <location>
        <begin position="640"/>
        <end position="682"/>
    </location>
</feature>
<dbReference type="PANTHER" id="PTHR25462:SF229">
    <property type="entry name" value="TRANSCRIPTION INTERMEDIARY FACTOR 1-BETA"/>
    <property type="match status" value="1"/>
</dbReference>
<feature type="coiled-coil region" evidence="13">
    <location>
        <begin position="452"/>
        <end position="486"/>
    </location>
</feature>
<feature type="region of interest" description="Disordered" evidence="14">
    <location>
        <begin position="107"/>
        <end position="206"/>
    </location>
</feature>
<evidence type="ECO:0000256" key="3">
    <source>
        <dbReference type="ARBA" id="ARBA00012483"/>
    </source>
</evidence>
<feature type="repeat" description="NHL" evidence="12">
    <location>
        <begin position="732"/>
        <end position="774"/>
    </location>
</feature>
<feature type="region of interest" description="Disordered" evidence="14">
    <location>
        <begin position="1"/>
        <end position="49"/>
    </location>
</feature>
<keyword evidence="13" id="KW-0175">Coiled coil</keyword>
<name>A0A8J9ZB20_BRALA</name>
<protein>
    <recommendedName>
        <fullName evidence="3">RING-type E3 ubiquitin transferase</fullName>
        <ecNumber evidence="3">2.3.2.27</ecNumber>
    </recommendedName>
</protein>
<feature type="compositionally biased region" description="Acidic residues" evidence="14">
    <location>
        <begin position="1"/>
        <end position="13"/>
    </location>
</feature>
<comment type="similarity">
    <text evidence="2">Belongs to the TRIM/RBCC family.</text>
</comment>
<evidence type="ECO:0000256" key="4">
    <source>
        <dbReference type="ARBA" id="ARBA00022553"/>
    </source>
</evidence>
<dbReference type="PROSITE" id="PS50194">
    <property type="entry name" value="FILAMIN_REPEAT"/>
    <property type="match status" value="1"/>
</dbReference>
<dbReference type="PROSITE" id="PS00518">
    <property type="entry name" value="ZF_RING_1"/>
    <property type="match status" value="1"/>
</dbReference>
<dbReference type="GO" id="GO:0061630">
    <property type="term" value="F:ubiquitin protein ligase activity"/>
    <property type="evidence" value="ECO:0007669"/>
    <property type="project" value="UniProtKB-EC"/>
</dbReference>
<dbReference type="InterPro" id="IPR011042">
    <property type="entry name" value="6-blade_b-propeller_TolB-like"/>
</dbReference>
<dbReference type="EC" id="2.3.2.27" evidence="3"/>
<dbReference type="SMART" id="SM00184">
    <property type="entry name" value="RING"/>
    <property type="match status" value="2"/>
</dbReference>
<evidence type="ECO:0000256" key="7">
    <source>
        <dbReference type="ARBA" id="ARBA00022771"/>
    </source>
</evidence>
<dbReference type="Gene3D" id="3.30.160.60">
    <property type="entry name" value="Classic Zinc Finger"/>
    <property type="match status" value="1"/>
</dbReference>
<feature type="repeat" description="NHL" evidence="12">
    <location>
        <begin position="966"/>
        <end position="1004"/>
    </location>
</feature>
<evidence type="ECO:0000259" key="15">
    <source>
        <dbReference type="PROSITE" id="PS50089"/>
    </source>
</evidence>
<keyword evidence="18" id="KW-1185">Reference proteome</keyword>
<dbReference type="PROSITE" id="PS50119">
    <property type="entry name" value="ZF_BBOX"/>
    <property type="match status" value="2"/>
</dbReference>
<dbReference type="InterPro" id="IPR001841">
    <property type="entry name" value="Znf_RING"/>
</dbReference>
<dbReference type="InterPro" id="IPR001258">
    <property type="entry name" value="NHL_repeat"/>
</dbReference>
<dbReference type="SUPFAM" id="SSF57850">
    <property type="entry name" value="RING/U-box"/>
    <property type="match status" value="1"/>
</dbReference>
<dbReference type="FunFam" id="2.120.10.30:FF:000095">
    <property type="entry name" value="Uncharacterized protein"/>
    <property type="match status" value="1"/>
</dbReference>
<keyword evidence="4" id="KW-0597">Phosphoprotein</keyword>
<organism evidence="17 18">
    <name type="scientific">Branchiostoma lanceolatum</name>
    <name type="common">Common lancelet</name>
    <name type="synonym">Amphioxus lanceolatum</name>
    <dbReference type="NCBI Taxonomy" id="7740"/>
    <lineage>
        <taxon>Eukaryota</taxon>
        <taxon>Metazoa</taxon>
        <taxon>Chordata</taxon>
        <taxon>Cephalochordata</taxon>
        <taxon>Leptocardii</taxon>
        <taxon>Amphioxiformes</taxon>
        <taxon>Branchiostomatidae</taxon>
        <taxon>Branchiostoma</taxon>
    </lineage>
</organism>
<dbReference type="OrthoDB" id="252722at2759"/>
<dbReference type="PROSITE" id="PS51125">
    <property type="entry name" value="NHL"/>
    <property type="match status" value="3"/>
</dbReference>
<dbReference type="Gene3D" id="2.120.10.30">
    <property type="entry name" value="TolB, C-terminal domain"/>
    <property type="match status" value="2"/>
</dbReference>
<dbReference type="InterPro" id="IPR017907">
    <property type="entry name" value="Znf_RING_CS"/>
</dbReference>
<dbReference type="Pfam" id="PF00643">
    <property type="entry name" value="zf-B_box"/>
    <property type="match status" value="1"/>
</dbReference>
<dbReference type="SUPFAM" id="SSF101898">
    <property type="entry name" value="NHL repeat"/>
    <property type="match status" value="1"/>
</dbReference>
<dbReference type="SMART" id="SM00336">
    <property type="entry name" value="BBOX"/>
    <property type="match status" value="2"/>
</dbReference>
<dbReference type="Pfam" id="PF01436">
    <property type="entry name" value="NHL"/>
    <property type="match status" value="3"/>
</dbReference>
<dbReference type="PROSITE" id="PS50089">
    <property type="entry name" value="ZF_RING_2"/>
    <property type="match status" value="1"/>
</dbReference>
<gene>
    <name evidence="17" type="primary">TRIM3</name>
    <name evidence="17" type="ORF">BLAG_LOCUS11673</name>
</gene>
<comment type="catalytic activity">
    <reaction evidence="1">
        <text>S-ubiquitinyl-[E2 ubiquitin-conjugating enzyme]-L-cysteine + [acceptor protein]-L-lysine = [E2 ubiquitin-conjugating enzyme]-L-cysteine + N(6)-ubiquitinyl-[acceptor protein]-L-lysine.</text>
        <dbReference type="EC" id="2.3.2.27"/>
    </reaction>
</comment>
<keyword evidence="5" id="KW-0479">Metal-binding</keyword>
<dbReference type="SUPFAM" id="SSF81296">
    <property type="entry name" value="E set domains"/>
    <property type="match status" value="1"/>
</dbReference>
<evidence type="ECO:0000256" key="9">
    <source>
        <dbReference type="ARBA" id="ARBA00022833"/>
    </source>
</evidence>
<dbReference type="SMART" id="SM00502">
    <property type="entry name" value="BBC"/>
    <property type="match status" value="1"/>
</dbReference>
<keyword evidence="8" id="KW-0833">Ubl conjugation pathway</keyword>
<dbReference type="PANTHER" id="PTHR25462">
    <property type="entry name" value="BONUS, ISOFORM C-RELATED"/>
    <property type="match status" value="1"/>
</dbReference>
<dbReference type="AlphaFoldDB" id="A0A8J9ZB20"/>
<dbReference type="GO" id="GO:0008270">
    <property type="term" value="F:zinc ion binding"/>
    <property type="evidence" value="ECO:0007669"/>
    <property type="project" value="UniProtKB-KW"/>
</dbReference>
<evidence type="ECO:0000259" key="16">
    <source>
        <dbReference type="PROSITE" id="PS50119"/>
    </source>
</evidence>
<keyword evidence="7 10" id="KW-0863">Zinc-finger</keyword>
<dbReference type="Pfam" id="PF13445">
    <property type="entry name" value="zf-RING_UBOX"/>
    <property type="match status" value="1"/>
</dbReference>
<feature type="repeat" description="NHL" evidence="12">
    <location>
        <begin position="860"/>
        <end position="903"/>
    </location>
</feature>
<evidence type="ECO:0000256" key="6">
    <source>
        <dbReference type="ARBA" id="ARBA00022737"/>
    </source>
</evidence>
<dbReference type="InterPro" id="IPR047153">
    <property type="entry name" value="TRIM45/56/19-like"/>
</dbReference>
<evidence type="ECO:0000256" key="10">
    <source>
        <dbReference type="PROSITE-ProRule" id="PRU00024"/>
    </source>
</evidence>
<sequence length="1004" mass="108316">MDAENDNGEQEAMDTEKGIIHTLPGTAGNSNNNASVEGEKSQVPISPAGHPSINSVTIHEHIKVENASDVQVEMFLPEFAAEGRAVNMNLAIGVRNPSQAIVEELQGATASSNNEDVAVPAATNDPTISGSAEGQSSKQPDEEEGKGKRSKASRKRLREEKPDDPGFPSSKAPFKDLSDSTCRSEDSKDSTSQYGATASVEGAMPLTEAAENVPREEFDEKSLTCPVCKDNFDNPRVLPCLHTFCAGCLELLRWQKGKIQFTCPTCWHQVSLQGQDVTSLPVNFYINNLLDFRALQKSEETHNHCQACKSGVSWVEGTCADCRRQLCKNCITAHGNIPALKDHYIITLDDLKNPSSRQKYTPTQYCPKHTDQRMTFYCLPCAKLVCQACTVDEHRPGPDHDPQEVSKVAQKYNAELQTLVGQTLDTAEALKKTTEAVGDKLTSITTNCELQRTKIQEYFTQLRAKLDEAEQKVTVKLDRMEQDQKEPLLKDIAGLEKTLRSTEEGLQFCTDVLARSNPVEILTLRQLLENRLKSLTATKISHRALDKDISFQPNLEILTCNPGSLSLVKAGITGGGGGATGGGATGGGGGATGGGGNLCFPLTVDVGSNNPVLKGLPVESLPTTVIFRPQEGQVQGTPLVTVTSPGGQHATLDTTETSEGVYEAVWRPQTSGKHVVGVTTGGGDGATRVVVGGRVIFKREGGRTTGRGGGATGGGGNLCSPLTVDVGSNNPVLRFGQKGSQQGQFNKPVDVAVRGDKLYVADTYNKRVQVFDLNGNFCDSFTTTANAYSLTVLTDGTIVVETGKEVIKKFSPSGKLIKKFPLGKYSTNPYGLAVQRDGRVVVADLDKHSIFLFEVAGTLVKQVGGKGQGEGQFIKPSFVCVDKEDNIIVSDKDNHRVQVFDKNLNFKQKFGQKGKQPQGMWAPQGVSADSRGNIVLANLGDKSRISGVEHGRKLQVFGPDGTWVATISSDGDKLRRPHGLAVTEDGHVFVTDTEDNCIRKYRYM</sequence>
<dbReference type="InterPro" id="IPR027370">
    <property type="entry name" value="Znf-RING_euk"/>
</dbReference>
<reference evidence="17" key="1">
    <citation type="submission" date="2022-01" db="EMBL/GenBank/DDBJ databases">
        <authorList>
            <person name="Braso-Vives M."/>
        </authorList>
    </citation>
    <scope>NUCLEOTIDE SEQUENCE</scope>
</reference>
<evidence type="ECO:0000313" key="18">
    <source>
        <dbReference type="Proteomes" id="UP000838412"/>
    </source>
</evidence>
<dbReference type="GO" id="GO:0006513">
    <property type="term" value="P:protein monoubiquitination"/>
    <property type="evidence" value="ECO:0007669"/>
    <property type="project" value="TreeGrafter"/>
</dbReference>
<evidence type="ECO:0000256" key="12">
    <source>
        <dbReference type="PROSITE-ProRule" id="PRU00504"/>
    </source>
</evidence>
<evidence type="ECO:0000256" key="5">
    <source>
        <dbReference type="ARBA" id="ARBA00022723"/>
    </source>
</evidence>
<evidence type="ECO:0000256" key="11">
    <source>
        <dbReference type="PROSITE-ProRule" id="PRU00087"/>
    </source>
</evidence>
<dbReference type="SUPFAM" id="SSF57845">
    <property type="entry name" value="B-box zinc-binding domain"/>
    <property type="match status" value="1"/>
</dbReference>
<keyword evidence="6" id="KW-0677">Repeat</keyword>
<dbReference type="EMBL" id="OV696703">
    <property type="protein sequence ID" value="CAH1251211.1"/>
    <property type="molecule type" value="Genomic_DNA"/>
</dbReference>
<accession>A0A8J9ZB20</accession>
<evidence type="ECO:0000313" key="17">
    <source>
        <dbReference type="EMBL" id="CAH1251211.1"/>
    </source>
</evidence>
<evidence type="ECO:0000256" key="8">
    <source>
        <dbReference type="ARBA" id="ARBA00022786"/>
    </source>
</evidence>
<evidence type="ECO:0000256" key="13">
    <source>
        <dbReference type="SAM" id="Coils"/>
    </source>
</evidence>
<dbReference type="InterPro" id="IPR014756">
    <property type="entry name" value="Ig_E-set"/>
</dbReference>
<dbReference type="Proteomes" id="UP000838412">
    <property type="component" value="Chromosome 18"/>
</dbReference>
<feature type="domain" description="B box-type" evidence="16">
    <location>
        <begin position="300"/>
        <end position="348"/>
    </location>
</feature>
<dbReference type="CDD" id="cd05819">
    <property type="entry name" value="NHL"/>
    <property type="match status" value="1"/>
</dbReference>
<proteinExistence type="inferred from homology"/>